<keyword evidence="3" id="KW-1185">Reference proteome</keyword>
<dbReference type="RefSeq" id="WP_099642505.1">
    <property type="nucleotide sequence ID" value="NZ_NKHF01000058.1"/>
</dbReference>
<feature type="transmembrane region" description="Helical" evidence="1">
    <location>
        <begin position="187"/>
        <end position="205"/>
    </location>
</feature>
<dbReference type="EMBL" id="NKHF01000058">
    <property type="protein sequence ID" value="PCK31302.1"/>
    <property type="molecule type" value="Genomic_DNA"/>
</dbReference>
<sequence>MTHCNQPTYINDKYCGHCGDDLDTSMQLKTIEALQPDVFEEIKDFYPNAKLVTGRVLSTYLYKRTYNNSENNLTYSYWWIELEDAKGQVHTTSVSAEKDFFKDLKRGDILTLFNPTPFSLNYRIFGGEAKKVVQHNQAPGGTINHLEGSQKYILESAYQPGEQSLSIVWFLLSALLFWVLYGTDTLPFDSAAGITAVVAIATYLFERNVRKKRFEERKAKYQALLNTLDNLLNFSRYDLGYHVAERQQSDSDVFCFSCQKRLPAQLSYCPGCGENMTTAEVPSGNVKALETGLMKEYEVQYTEQYTHKNALYTNGKGDVYCRMLFGKVIDKPLNSSVSDVETVTTQTIRTDHYRGNSFQYSTDRTITSRHRQRNSNIEGQIVLQTSEGEARFSLGEDILGMCDIGDWLAFAYSEVDLNHSYDFRREFVYNLSKGKQARTNGFMGHSFTLSVSIWFLLGIGAFISNLVFSVKDYAMLLDLMYHPVLRPLYDMPLVTRHLPIAVFMALTVLWMVQGVCYLFINRGRRKRILKPLMDKINQFKKSEGTIKAEIEKLG</sequence>
<evidence type="ECO:0000256" key="1">
    <source>
        <dbReference type="SAM" id="Phobius"/>
    </source>
</evidence>
<gene>
    <name evidence="2" type="ORF">CEX98_13040</name>
</gene>
<protein>
    <submittedName>
        <fullName evidence="2">Uncharacterized protein</fullName>
    </submittedName>
</protein>
<evidence type="ECO:0000313" key="3">
    <source>
        <dbReference type="Proteomes" id="UP000228621"/>
    </source>
</evidence>
<comment type="caution">
    <text evidence="2">The sequence shown here is derived from an EMBL/GenBank/DDBJ whole genome shotgun (WGS) entry which is preliminary data.</text>
</comment>
<name>A0A2A5JPC3_PSEO7</name>
<keyword evidence="1" id="KW-1133">Transmembrane helix</keyword>
<dbReference type="OrthoDB" id="5900194at2"/>
<keyword evidence="1" id="KW-0472">Membrane</keyword>
<feature type="transmembrane region" description="Helical" evidence="1">
    <location>
        <begin position="447"/>
        <end position="468"/>
    </location>
</feature>
<feature type="transmembrane region" description="Helical" evidence="1">
    <location>
        <begin position="164"/>
        <end position="181"/>
    </location>
</feature>
<proteinExistence type="predicted"/>
<dbReference type="Proteomes" id="UP000228621">
    <property type="component" value="Unassembled WGS sequence"/>
</dbReference>
<organism evidence="2 3">
    <name type="scientific">Pseudoalteromonas piscicida</name>
    <dbReference type="NCBI Taxonomy" id="43662"/>
    <lineage>
        <taxon>Bacteria</taxon>
        <taxon>Pseudomonadati</taxon>
        <taxon>Pseudomonadota</taxon>
        <taxon>Gammaproteobacteria</taxon>
        <taxon>Alteromonadales</taxon>
        <taxon>Pseudoalteromonadaceae</taxon>
        <taxon>Pseudoalteromonas</taxon>
    </lineage>
</organism>
<reference evidence="3" key="1">
    <citation type="journal article" date="2019" name="Genome Announc.">
        <title>Draft Genome Sequence of Pseudoalteromonas piscicida Strain 36Y ROTHPW, an Hypersaline Seawater Isolate from the South Coast of Sonora, Mexico.</title>
        <authorList>
            <person name="Sanchez-Diaz R."/>
            <person name="Molina-Garza Z.J."/>
            <person name="Cruz-Suarez L.E."/>
            <person name="Selvin J."/>
            <person name="Kiran G.S."/>
            <person name="Ibarra-Gamez J.C."/>
            <person name="Gomez-Gil B."/>
            <person name="Galaviz-Silva L."/>
        </authorList>
    </citation>
    <scope>NUCLEOTIDE SEQUENCE [LARGE SCALE GENOMIC DNA]</scope>
    <source>
        <strain evidence="3">36Y_RITHPW</strain>
    </source>
</reference>
<feature type="transmembrane region" description="Helical" evidence="1">
    <location>
        <begin position="498"/>
        <end position="520"/>
    </location>
</feature>
<evidence type="ECO:0000313" key="2">
    <source>
        <dbReference type="EMBL" id="PCK31302.1"/>
    </source>
</evidence>
<keyword evidence="1" id="KW-0812">Transmembrane</keyword>
<accession>A0A2A5JPC3</accession>
<dbReference type="AlphaFoldDB" id="A0A2A5JPC3"/>